<dbReference type="EMBL" id="ML987198">
    <property type="protein sequence ID" value="KAF2246898.1"/>
    <property type="molecule type" value="Genomic_DNA"/>
</dbReference>
<dbReference type="GeneID" id="54585528"/>
<dbReference type="RefSeq" id="XP_033681902.1">
    <property type="nucleotide sequence ID" value="XM_033832198.1"/>
</dbReference>
<gene>
    <name evidence="1" type="ORF">BU26DRAFT_55327</name>
</gene>
<evidence type="ECO:0000313" key="1">
    <source>
        <dbReference type="EMBL" id="KAF2246898.1"/>
    </source>
</evidence>
<organism evidence="1 2">
    <name type="scientific">Trematosphaeria pertusa</name>
    <dbReference type="NCBI Taxonomy" id="390896"/>
    <lineage>
        <taxon>Eukaryota</taxon>
        <taxon>Fungi</taxon>
        <taxon>Dikarya</taxon>
        <taxon>Ascomycota</taxon>
        <taxon>Pezizomycotina</taxon>
        <taxon>Dothideomycetes</taxon>
        <taxon>Pleosporomycetidae</taxon>
        <taxon>Pleosporales</taxon>
        <taxon>Massarineae</taxon>
        <taxon>Trematosphaeriaceae</taxon>
        <taxon>Trematosphaeria</taxon>
    </lineage>
</organism>
<protein>
    <submittedName>
        <fullName evidence="1">Uncharacterized protein</fullName>
    </submittedName>
</protein>
<proteinExistence type="predicted"/>
<reference evidence="1" key="1">
    <citation type="journal article" date="2020" name="Stud. Mycol.">
        <title>101 Dothideomycetes genomes: a test case for predicting lifestyles and emergence of pathogens.</title>
        <authorList>
            <person name="Haridas S."/>
            <person name="Albert R."/>
            <person name="Binder M."/>
            <person name="Bloem J."/>
            <person name="Labutti K."/>
            <person name="Salamov A."/>
            <person name="Andreopoulos B."/>
            <person name="Baker S."/>
            <person name="Barry K."/>
            <person name="Bills G."/>
            <person name="Bluhm B."/>
            <person name="Cannon C."/>
            <person name="Castanera R."/>
            <person name="Culley D."/>
            <person name="Daum C."/>
            <person name="Ezra D."/>
            <person name="Gonzalez J."/>
            <person name="Henrissat B."/>
            <person name="Kuo A."/>
            <person name="Liang C."/>
            <person name="Lipzen A."/>
            <person name="Lutzoni F."/>
            <person name="Magnuson J."/>
            <person name="Mondo S."/>
            <person name="Nolan M."/>
            <person name="Ohm R."/>
            <person name="Pangilinan J."/>
            <person name="Park H.-J."/>
            <person name="Ramirez L."/>
            <person name="Alfaro M."/>
            <person name="Sun H."/>
            <person name="Tritt A."/>
            <person name="Yoshinaga Y."/>
            <person name="Zwiers L.-H."/>
            <person name="Turgeon B."/>
            <person name="Goodwin S."/>
            <person name="Spatafora J."/>
            <person name="Crous P."/>
            <person name="Grigoriev I."/>
        </authorList>
    </citation>
    <scope>NUCLEOTIDE SEQUENCE</scope>
    <source>
        <strain evidence="1">CBS 122368</strain>
    </source>
</reference>
<dbReference type="Proteomes" id="UP000800094">
    <property type="component" value="Unassembled WGS sequence"/>
</dbReference>
<keyword evidence="2" id="KW-1185">Reference proteome</keyword>
<dbReference type="AlphaFoldDB" id="A0A6A6IA17"/>
<name>A0A6A6IA17_9PLEO</name>
<evidence type="ECO:0000313" key="2">
    <source>
        <dbReference type="Proteomes" id="UP000800094"/>
    </source>
</evidence>
<sequence length="159" mass="18058">MAVCEVLLPASSPRRAPDGKVFGRRETLRWGVASPLTNQSHQYTRTHTQYSPFYFHIQPSPPFRHLVIVIVNTARVSTDLTATPYAQSQAPSKFQAHAQRFEHRFHNGNLEYPGRFRFTATLRERAPADHSFPRYAKWEACCDGEGCFACCELEAGCLN</sequence>
<accession>A0A6A6IA17</accession>